<dbReference type="Proteomes" id="UP000176221">
    <property type="component" value="Unassembled WGS sequence"/>
</dbReference>
<organism evidence="1 2">
    <name type="scientific">Candidatus Taylorbacteria bacterium RIFCSPLOWO2_01_FULL_45_15b</name>
    <dbReference type="NCBI Taxonomy" id="1802319"/>
    <lineage>
        <taxon>Bacteria</taxon>
        <taxon>Candidatus Tayloriibacteriota</taxon>
    </lineage>
</organism>
<reference evidence="1 2" key="1">
    <citation type="journal article" date="2016" name="Nat. Commun.">
        <title>Thousands of microbial genomes shed light on interconnected biogeochemical processes in an aquifer system.</title>
        <authorList>
            <person name="Anantharaman K."/>
            <person name="Brown C.T."/>
            <person name="Hug L.A."/>
            <person name="Sharon I."/>
            <person name="Castelle C.J."/>
            <person name="Probst A.J."/>
            <person name="Thomas B.C."/>
            <person name="Singh A."/>
            <person name="Wilkins M.J."/>
            <person name="Karaoz U."/>
            <person name="Brodie E.L."/>
            <person name="Williams K.H."/>
            <person name="Hubbard S.S."/>
            <person name="Banfield J.F."/>
        </authorList>
    </citation>
    <scope>NUCLEOTIDE SEQUENCE [LARGE SCALE GENOMIC DNA]</scope>
</reference>
<gene>
    <name evidence="1" type="ORF">A2928_02035</name>
</gene>
<name>A0A1G2N9G2_9BACT</name>
<accession>A0A1G2N9G2</accession>
<dbReference type="EMBL" id="MHRX01000057">
    <property type="protein sequence ID" value="OHA31881.1"/>
    <property type="molecule type" value="Genomic_DNA"/>
</dbReference>
<evidence type="ECO:0000313" key="2">
    <source>
        <dbReference type="Proteomes" id="UP000176221"/>
    </source>
</evidence>
<sequence length="92" mass="10441">MSVFVRILAPCTSKCSDFPPSREARERGPMQTERGNFVEKITSSASVRVMSAIVRICALRTRAMIWRGQENNIMDTDFRKCDKIAVFPIAPF</sequence>
<dbReference type="AlphaFoldDB" id="A0A1G2N9G2"/>
<protein>
    <submittedName>
        <fullName evidence="1">Uncharacterized protein</fullName>
    </submittedName>
</protein>
<evidence type="ECO:0000313" key="1">
    <source>
        <dbReference type="EMBL" id="OHA31881.1"/>
    </source>
</evidence>
<dbReference type="STRING" id="1802319.A2928_02035"/>
<comment type="caution">
    <text evidence="1">The sequence shown here is derived from an EMBL/GenBank/DDBJ whole genome shotgun (WGS) entry which is preliminary data.</text>
</comment>
<proteinExistence type="predicted"/>